<name>A0ABN7WYV4_GIGMA</name>
<reference evidence="1 2" key="1">
    <citation type="submission" date="2021-06" db="EMBL/GenBank/DDBJ databases">
        <authorList>
            <person name="Kallberg Y."/>
            <person name="Tangrot J."/>
            <person name="Rosling A."/>
        </authorList>
    </citation>
    <scope>NUCLEOTIDE SEQUENCE [LARGE SCALE GENOMIC DNA]</scope>
    <source>
        <strain evidence="1 2">120-4 pot B 10/14</strain>
    </source>
</reference>
<keyword evidence="2" id="KW-1185">Reference proteome</keyword>
<gene>
    <name evidence="1" type="ORF">GMARGA_LOCUS36894</name>
</gene>
<protein>
    <submittedName>
        <fullName evidence="1">7391_t:CDS:1</fullName>
    </submittedName>
</protein>
<accession>A0ABN7WYV4</accession>
<evidence type="ECO:0000313" key="2">
    <source>
        <dbReference type="Proteomes" id="UP000789901"/>
    </source>
</evidence>
<comment type="caution">
    <text evidence="1">The sequence shown here is derived from an EMBL/GenBank/DDBJ whole genome shotgun (WGS) entry which is preliminary data.</text>
</comment>
<feature type="non-terminal residue" evidence="1">
    <location>
        <position position="78"/>
    </location>
</feature>
<proteinExistence type="predicted"/>
<dbReference type="Proteomes" id="UP000789901">
    <property type="component" value="Unassembled WGS sequence"/>
</dbReference>
<sequence length="78" mass="8835">ISVKEVLGASVKRNVQELLTNRTILPIQDKENLSNVIISDFKLENHNETFNDLSDKFVSSGETSGKTTEIAEYFQQDF</sequence>
<organism evidence="1 2">
    <name type="scientific">Gigaspora margarita</name>
    <dbReference type="NCBI Taxonomy" id="4874"/>
    <lineage>
        <taxon>Eukaryota</taxon>
        <taxon>Fungi</taxon>
        <taxon>Fungi incertae sedis</taxon>
        <taxon>Mucoromycota</taxon>
        <taxon>Glomeromycotina</taxon>
        <taxon>Glomeromycetes</taxon>
        <taxon>Diversisporales</taxon>
        <taxon>Gigasporaceae</taxon>
        <taxon>Gigaspora</taxon>
    </lineage>
</organism>
<dbReference type="EMBL" id="CAJVQB010074580">
    <property type="protein sequence ID" value="CAG8844081.1"/>
    <property type="molecule type" value="Genomic_DNA"/>
</dbReference>
<evidence type="ECO:0000313" key="1">
    <source>
        <dbReference type="EMBL" id="CAG8844081.1"/>
    </source>
</evidence>
<feature type="non-terminal residue" evidence="1">
    <location>
        <position position="1"/>
    </location>
</feature>